<dbReference type="PANTHER" id="PTHR15852:SF54">
    <property type="entry name" value="PROTEIN SSUH2 HOMOLOG"/>
    <property type="match status" value="1"/>
</dbReference>
<name>A0ABX0HAF0_9BACT</name>
<accession>A0ABX0HAF0</accession>
<reference evidence="1 2" key="1">
    <citation type="submission" date="2020-03" db="EMBL/GenBank/DDBJ databases">
        <title>Cyclobacterium plantarum sp. nov., a marine bacterium isolated from a coastal-marine wetland.</title>
        <authorList>
            <person name="Sanchez-Porro C."/>
            <person name="Ventosa A."/>
            <person name="Amoozegar M."/>
        </authorList>
    </citation>
    <scope>NUCLEOTIDE SEQUENCE [LARGE SCALE GENOMIC DNA]</scope>
    <source>
        <strain evidence="1 2">GBPx2</strain>
    </source>
</reference>
<dbReference type="SUPFAM" id="SSF57938">
    <property type="entry name" value="DnaJ/Hsp40 cysteine-rich domain"/>
    <property type="match status" value="1"/>
</dbReference>
<dbReference type="InterPro" id="IPR036410">
    <property type="entry name" value="HSP_DnaJ_Cys-rich_dom_sf"/>
</dbReference>
<protein>
    <submittedName>
        <fullName evidence="1">Molecular chaperone DnaJ</fullName>
    </submittedName>
</protein>
<comment type="caution">
    <text evidence="1">The sequence shown here is derived from an EMBL/GenBank/DDBJ whole genome shotgun (WGS) entry which is preliminary data.</text>
</comment>
<evidence type="ECO:0000313" key="1">
    <source>
        <dbReference type="EMBL" id="NHE58753.1"/>
    </source>
</evidence>
<keyword evidence="2" id="KW-1185">Reference proteome</keyword>
<organism evidence="1 2">
    <name type="scientific">Cyclobacterium plantarum</name>
    <dbReference type="NCBI Taxonomy" id="2716263"/>
    <lineage>
        <taxon>Bacteria</taxon>
        <taxon>Pseudomonadati</taxon>
        <taxon>Bacteroidota</taxon>
        <taxon>Cytophagia</taxon>
        <taxon>Cytophagales</taxon>
        <taxon>Cyclobacteriaceae</taxon>
        <taxon>Cyclobacterium</taxon>
    </lineage>
</organism>
<sequence length="234" mass="26685">MRLNMTIGLNRLRKYAFIFLLWMLYWPSYAQLQPNLGSTSRLMDNAVNAMENKNFTVANNYFREIIKSNLPIPPEMPYFFATTLFELGQYHNSSSFIQKYLDLNGFEGEHYDEARVLIEKLEAPLAEIASCNRCDSKGYRYQTCQTCHGEGHTDQECSLCKGLGIIGCSRCTGDGLVTKRNVFNILEYFECDRCEGKGRLTCTKCEGSLVEHGECRTCQGKGQIESEIVCNHLD</sequence>
<dbReference type="EMBL" id="JAANYN010000008">
    <property type="protein sequence ID" value="NHE58753.1"/>
    <property type="molecule type" value="Genomic_DNA"/>
</dbReference>
<evidence type="ECO:0000313" key="2">
    <source>
        <dbReference type="Proteomes" id="UP000649799"/>
    </source>
</evidence>
<dbReference type="Proteomes" id="UP000649799">
    <property type="component" value="Unassembled WGS sequence"/>
</dbReference>
<dbReference type="PANTHER" id="PTHR15852">
    <property type="entry name" value="PLASTID TRANSCRIPTIONALLY ACTIVE PROTEIN"/>
    <property type="match status" value="1"/>
</dbReference>
<proteinExistence type="predicted"/>
<gene>
    <name evidence="1" type="ORF">G9Q97_18235</name>
</gene>